<dbReference type="PANTHER" id="PTHR46323">
    <property type="entry name" value="BETA-GALACTOSIDASE"/>
    <property type="match status" value="1"/>
</dbReference>
<dbReference type="Pfam" id="PF02836">
    <property type="entry name" value="Glyco_hydro_2_C"/>
    <property type="match status" value="1"/>
</dbReference>
<evidence type="ECO:0000256" key="1">
    <source>
        <dbReference type="ARBA" id="ARBA00001412"/>
    </source>
</evidence>
<evidence type="ECO:0000259" key="9">
    <source>
        <dbReference type="SMART" id="SM01038"/>
    </source>
</evidence>
<dbReference type="AlphaFoldDB" id="A0A075LJP1"/>
<dbReference type="GO" id="GO:0030246">
    <property type="term" value="F:carbohydrate binding"/>
    <property type="evidence" value="ECO:0007669"/>
    <property type="project" value="InterPro"/>
</dbReference>
<dbReference type="Gene3D" id="2.60.40.10">
    <property type="entry name" value="Immunoglobulins"/>
    <property type="match status" value="2"/>
</dbReference>
<dbReference type="SUPFAM" id="SSF51445">
    <property type="entry name" value="(Trans)glycosidases"/>
    <property type="match status" value="1"/>
</dbReference>
<dbReference type="Gene3D" id="2.70.98.10">
    <property type="match status" value="1"/>
</dbReference>
<dbReference type="InterPro" id="IPR036156">
    <property type="entry name" value="Beta-gal/glucu_dom_sf"/>
</dbReference>
<dbReference type="InterPro" id="IPR006102">
    <property type="entry name" value="Ig-like_GH2"/>
</dbReference>
<dbReference type="SMART" id="SM01038">
    <property type="entry name" value="Bgal_small_N"/>
    <property type="match status" value="1"/>
</dbReference>
<organism evidence="10 11">
    <name type="scientific">Terribacillus saccharophilus</name>
    <dbReference type="NCBI Taxonomy" id="361277"/>
    <lineage>
        <taxon>Bacteria</taxon>
        <taxon>Bacillati</taxon>
        <taxon>Bacillota</taxon>
        <taxon>Bacilli</taxon>
        <taxon>Bacillales</taxon>
        <taxon>Bacillaceae</taxon>
        <taxon>Terribacillus</taxon>
    </lineage>
</organism>
<gene>
    <name evidence="10" type="ORF">GZ22_05570</name>
</gene>
<dbReference type="OrthoDB" id="9762066at2"/>
<protein>
    <recommendedName>
        <fullName evidence="4 8">Beta-galactosidase</fullName>
        <ecNumber evidence="3 8">3.2.1.23</ecNumber>
    </recommendedName>
    <alternativeName>
        <fullName evidence="7 8">Lactase</fullName>
    </alternativeName>
</protein>
<dbReference type="InterPro" id="IPR050347">
    <property type="entry name" value="Bact_Beta-galactosidase"/>
</dbReference>
<evidence type="ECO:0000256" key="7">
    <source>
        <dbReference type="ARBA" id="ARBA00032230"/>
    </source>
</evidence>
<dbReference type="Pfam" id="PF02837">
    <property type="entry name" value="Glyco_hydro_2_N"/>
    <property type="match status" value="1"/>
</dbReference>
<comment type="similarity">
    <text evidence="2 8">Belongs to the glycosyl hydrolase 2 family.</text>
</comment>
<feature type="domain" description="Beta galactosidase small chain/" evidence="9">
    <location>
        <begin position="740"/>
        <end position="1011"/>
    </location>
</feature>
<dbReference type="PRINTS" id="PR00132">
    <property type="entry name" value="GLHYDRLASE2"/>
</dbReference>
<name>A0A075LJP1_9BACI</name>
<dbReference type="SUPFAM" id="SSF74650">
    <property type="entry name" value="Galactose mutarotase-like"/>
    <property type="match status" value="1"/>
</dbReference>
<dbReference type="EMBL" id="CP008876">
    <property type="protein sequence ID" value="AIF66147.1"/>
    <property type="molecule type" value="Genomic_DNA"/>
</dbReference>
<dbReference type="RefSeq" id="WP_038559557.1">
    <property type="nucleotide sequence ID" value="NZ_CP008876.1"/>
</dbReference>
<evidence type="ECO:0000256" key="6">
    <source>
        <dbReference type="ARBA" id="ARBA00023295"/>
    </source>
</evidence>
<dbReference type="HOGENOM" id="CLU_002346_0_2_9"/>
<evidence type="ECO:0000256" key="8">
    <source>
        <dbReference type="RuleBase" id="RU361154"/>
    </source>
</evidence>
<dbReference type="GO" id="GO:0004565">
    <property type="term" value="F:beta-galactosidase activity"/>
    <property type="evidence" value="ECO:0007669"/>
    <property type="project" value="UniProtKB-EC"/>
</dbReference>
<dbReference type="InterPro" id="IPR023230">
    <property type="entry name" value="Glyco_hydro_2_CS"/>
</dbReference>
<dbReference type="GO" id="GO:0009341">
    <property type="term" value="C:beta-galactosidase complex"/>
    <property type="evidence" value="ECO:0007669"/>
    <property type="project" value="InterPro"/>
</dbReference>
<sequence>MTINTKVTASLDWLSDTSVFAVNRVPAHSDHVYFETLEQAKVKKDMPWRQSLNGKWKFHYAQNPAARPAEFYDSAYDCSRWDSISVPAHMQLEGYGTPQYVNTMYPWDGIHDIRPPQVPMEDNAVGSYVKHFTVPKHMENMPLYISFQGVESAFYVWLNGQFVGYSEDSFTPAAFDLTAYLQPGENKLAVEVYQRSTGSWLEDQDFWRFSGIFRDVYLYTTPELHVFDLSVQARLDDTYSKGSLKAAMLFQETIPAGAKLTGSLYDKHGSLVQEAEGLFQDKTAVVAFDVDTPQLWSAENPNLYSLYLQVFNEEGQLVEVIPQTVGFRRFEMIDKVMCLNGKRVVFKGVNRHEFNARSGRVVTEEDMLWDIKAMKQHNINAVRTSHYPNQTRWYELCDEYGLYVIDEMNLESHGSWQKLGQVEPSWNVPGNLPEWQDIVMDRAVSMLERDKNHPSILIWSCGNESYAGEVIVNVANYFREKDPSRLVHYEGVFHAREYDEASDMESRMYAKVDDIIEYLENDPEKPFISCEYSHAMNNSLGGMYKYTDLENAYPMYQGGFIWDYMDQALLKKNRYGQEFLAYGGDFHDRPSDYIFCTNGIVFADRKLSPKMQEVKYLYQNIKLDIDDKKIVVRNENLFADTSAYELVLTVRREGESCYEQSMEQSVPAGQQAEYEIGIPASVLAEPGTYTIDAGMRLREAALWADAGYEIAFGQYAWESKAETPKATGKLRVVEGDVNIGVHGDDFSVQFSKAAGSLTSLCYDGEELIETPPHPTFWRASTDNDNGYQQSYTAGVWLAASVARKCTDVALDIGTEQVDVTFSYTFSIAEKLQVQTIYSVFPDGAIRVKAVYQGAEDLPDLPTFALTFRTSAAYSNLEWFAQGPEENYADRNKGARLCRFQNTVETNGTAYVRPQESGTRTGVRWLKLTDVKGSGIELHSDDKPITCNASPHTAWEIEQANHAYELPPVHYTVLTVSGKQMGVGGDDSWGAPVHPEHTLTSDGDHSFTFTIKRA</sequence>
<dbReference type="InterPro" id="IPR011013">
    <property type="entry name" value="Gal_mutarotase_sf_dom"/>
</dbReference>
<dbReference type="GO" id="GO:0005990">
    <property type="term" value="P:lactose catabolic process"/>
    <property type="evidence" value="ECO:0007669"/>
    <property type="project" value="TreeGrafter"/>
</dbReference>
<dbReference type="PROSITE" id="PS00719">
    <property type="entry name" value="GLYCOSYL_HYDROL_F2_1"/>
    <property type="match status" value="1"/>
</dbReference>
<proteinExistence type="inferred from homology"/>
<dbReference type="Gene3D" id="3.20.20.80">
    <property type="entry name" value="Glycosidases"/>
    <property type="match status" value="1"/>
</dbReference>
<dbReference type="InterPro" id="IPR032312">
    <property type="entry name" value="LacZ_4"/>
</dbReference>
<dbReference type="InterPro" id="IPR008979">
    <property type="entry name" value="Galactose-bd-like_sf"/>
</dbReference>
<evidence type="ECO:0000256" key="5">
    <source>
        <dbReference type="ARBA" id="ARBA00022801"/>
    </source>
</evidence>
<keyword evidence="6 8" id="KW-0326">Glycosidase</keyword>
<dbReference type="InterPro" id="IPR006101">
    <property type="entry name" value="Glyco_hydro_2"/>
</dbReference>
<dbReference type="PANTHER" id="PTHR46323:SF2">
    <property type="entry name" value="BETA-GALACTOSIDASE"/>
    <property type="match status" value="1"/>
</dbReference>
<dbReference type="InterPro" id="IPR006104">
    <property type="entry name" value="Glyco_hydro_2_N"/>
</dbReference>
<dbReference type="Gene3D" id="2.60.120.260">
    <property type="entry name" value="Galactose-binding domain-like"/>
    <property type="match status" value="1"/>
</dbReference>
<comment type="catalytic activity">
    <reaction evidence="1 8">
        <text>Hydrolysis of terminal non-reducing beta-D-galactose residues in beta-D-galactosides.</text>
        <dbReference type="EC" id="3.2.1.23"/>
    </reaction>
</comment>
<dbReference type="InterPro" id="IPR017853">
    <property type="entry name" value="GH"/>
</dbReference>
<dbReference type="SUPFAM" id="SSF49785">
    <property type="entry name" value="Galactose-binding domain-like"/>
    <property type="match status" value="1"/>
</dbReference>
<dbReference type="EC" id="3.2.1.23" evidence="3 8"/>
<dbReference type="GeneID" id="34221507"/>
<dbReference type="InterPro" id="IPR013783">
    <property type="entry name" value="Ig-like_fold"/>
</dbReference>
<accession>A0A075LJP1</accession>
<dbReference type="InterPro" id="IPR006103">
    <property type="entry name" value="Glyco_hydro_2_cat"/>
</dbReference>
<dbReference type="SUPFAM" id="SSF49303">
    <property type="entry name" value="beta-Galactosidase/glucuronidase domain"/>
    <property type="match status" value="2"/>
</dbReference>
<evidence type="ECO:0000256" key="2">
    <source>
        <dbReference type="ARBA" id="ARBA00007401"/>
    </source>
</evidence>
<dbReference type="Proteomes" id="UP000027980">
    <property type="component" value="Chromosome"/>
</dbReference>
<dbReference type="InterPro" id="IPR014718">
    <property type="entry name" value="GH-type_carb-bd"/>
</dbReference>
<dbReference type="Pfam" id="PF00703">
    <property type="entry name" value="Glyco_hydro_2"/>
    <property type="match status" value="1"/>
</dbReference>
<evidence type="ECO:0000256" key="3">
    <source>
        <dbReference type="ARBA" id="ARBA00012756"/>
    </source>
</evidence>
<keyword evidence="5 8" id="KW-0378">Hydrolase</keyword>
<evidence type="ECO:0000256" key="4">
    <source>
        <dbReference type="ARBA" id="ARBA00013303"/>
    </source>
</evidence>
<reference evidence="10 11" key="1">
    <citation type="submission" date="2014-07" db="EMBL/GenBank/DDBJ databases">
        <title>Complete genome sequence of a moderately halophilic bacterium Terribacillus aidingensis MP602, isolated from Cryptomeria fortunei in Tianmu mountain in China.</title>
        <authorList>
            <person name="Wang Y."/>
            <person name="Lu P."/>
            <person name="Zhang L."/>
        </authorList>
    </citation>
    <scope>NUCLEOTIDE SEQUENCE [LARGE SCALE GENOMIC DNA]</scope>
    <source>
        <strain evidence="10 11">MP602</strain>
    </source>
</reference>
<dbReference type="Pfam" id="PF02929">
    <property type="entry name" value="Bgal_small_N"/>
    <property type="match status" value="1"/>
</dbReference>
<dbReference type="KEGG" id="tap:GZ22_05570"/>
<evidence type="ECO:0000313" key="11">
    <source>
        <dbReference type="Proteomes" id="UP000027980"/>
    </source>
</evidence>
<dbReference type="InterPro" id="IPR004199">
    <property type="entry name" value="B-gal_small/dom_5"/>
</dbReference>
<evidence type="ECO:0000313" key="10">
    <source>
        <dbReference type="EMBL" id="AIF66147.1"/>
    </source>
</evidence>
<dbReference type="Pfam" id="PF16353">
    <property type="entry name" value="LacZ_4"/>
    <property type="match status" value="1"/>
</dbReference>
<dbReference type="InterPro" id="IPR023232">
    <property type="entry name" value="Glyco_hydro_2_AS"/>
</dbReference>
<dbReference type="PROSITE" id="PS00608">
    <property type="entry name" value="GLYCOSYL_HYDROL_F2_2"/>
    <property type="match status" value="1"/>
</dbReference>